<keyword evidence="3" id="KW-1185">Reference proteome</keyword>
<evidence type="ECO:0000313" key="2">
    <source>
        <dbReference type="EMBL" id="MED6223728.1"/>
    </source>
</evidence>
<dbReference type="EMBL" id="JASCZI010272882">
    <property type="protein sequence ID" value="MED6223728.1"/>
    <property type="molecule type" value="Genomic_DNA"/>
</dbReference>
<protein>
    <submittedName>
        <fullName evidence="2">Uncharacterized protein</fullName>
    </submittedName>
</protein>
<comment type="caution">
    <text evidence="2">The sequence shown here is derived from an EMBL/GenBank/DDBJ whole genome shotgun (WGS) entry which is preliminary data.</text>
</comment>
<feature type="region of interest" description="Disordered" evidence="1">
    <location>
        <begin position="1"/>
        <end position="45"/>
    </location>
</feature>
<feature type="compositionally biased region" description="Polar residues" evidence="1">
    <location>
        <begin position="7"/>
        <end position="45"/>
    </location>
</feature>
<evidence type="ECO:0000313" key="3">
    <source>
        <dbReference type="Proteomes" id="UP001341840"/>
    </source>
</evidence>
<sequence>MDDSASTDKTQPSRSKMASVPLNVSASSWVPPQQPTSGWIHPQPTSSWVPIPTNTWVSPQTTNAGSWPEFGLPLNYTPQIESTSRGQGGFVIRNIPIYSNPTPNTQHIPQ</sequence>
<organism evidence="2 3">
    <name type="scientific">Stylosanthes scabra</name>
    <dbReference type="NCBI Taxonomy" id="79078"/>
    <lineage>
        <taxon>Eukaryota</taxon>
        <taxon>Viridiplantae</taxon>
        <taxon>Streptophyta</taxon>
        <taxon>Embryophyta</taxon>
        <taxon>Tracheophyta</taxon>
        <taxon>Spermatophyta</taxon>
        <taxon>Magnoliopsida</taxon>
        <taxon>eudicotyledons</taxon>
        <taxon>Gunneridae</taxon>
        <taxon>Pentapetalae</taxon>
        <taxon>rosids</taxon>
        <taxon>fabids</taxon>
        <taxon>Fabales</taxon>
        <taxon>Fabaceae</taxon>
        <taxon>Papilionoideae</taxon>
        <taxon>50 kb inversion clade</taxon>
        <taxon>dalbergioids sensu lato</taxon>
        <taxon>Dalbergieae</taxon>
        <taxon>Pterocarpus clade</taxon>
        <taxon>Stylosanthes</taxon>
    </lineage>
</organism>
<accession>A0ABU6ZP40</accession>
<evidence type="ECO:0000256" key="1">
    <source>
        <dbReference type="SAM" id="MobiDB-lite"/>
    </source>
</evidence>
<dbReference type="Proteomes" id="UP001341840">
    <property type="component" value="Unassembled WGS sequence"/>
</dbReference>
<name>A0ABU6ZP40_9FABA</name>
<gene>
    <name evidence="2" type="ORF">PIB30_076957</name>
</gene>
<proteinExistence type="predicted"/>
<reference evidence="2 3" key="1">
    <citation type="journal article" date="2023" name="Plants (Basel)">
        <title>Bridging the Gap: Combining Genomics and Transcriptomics Approaches to Understand Stylosanthes scabra, an Orphan Legume from the Brazilian Caatinga.</title>
        <authorList>
            <person name="Ferreira-Neto J.R.C."/>
            <person name="da Silva M.D."/>
            <person name="Binneck E."/>
            <person name="de Melo N.F."/>
            <person name="da Silva R.H."/>
            <person name="de Melo A.L.T.M."/>
            <person name="Pandolfi V."/>
            <person name="Bustamante F.O."/>
            <person name="Brasileiro-Vidal A.C."/>
            <person name="Benko-Iseppon A.M."/>
        </authorList>
    </citation>
    <scope>NUCLEOTIDE SEQUENCE [LARGE SCALE GENOMIC DNA]</scope>
    <source>
        <tissue evidence="2">Leaves</tissue>
    </source>
</reference>